<feature type="region of interest" description="Disordered" evidence="1">
    <location>
        <begin position="162"/>
        <end position="183"/>
    </location>
</feature>
<feature type="domain" description="LysM" evidence="2">
    <location>
        <begin position="185"/>
        <end position="232"/>
    </location>
</feature>
<dbReference type="PROSITE" id="PS51782">
    <property type="entry name" value="LYSM"/>
    <property type="match status" value="1"/>
</dbReference>
<evidence type="ECO:0000256" key="1">
    <source>
        <dbReference type="SAM" id="MobiDB-lite"/>
    </source>
</evidence>
<evidence type="ECO:0000313" key="4">
    <source>
        <dbReference type="Proteomes" id="UP000070188"/>
    </source>
</evidence>
<evidence type="ECO:0000259" key="2">
    <source>
        <dbReference type="PROSITE" id="PS51782"/>
    </source>
</evidence>
<dbReference type="CDD" id="cd00118">
    <property type="entry name" value="LysM"/>
    <property type="match status" value="1"/>
</dbReference>
<dbReference type="RefSeq" id="WP_066892444.1">
    <property type="nucleotide sequence ID" value="NZ_LAXD01000002.1"/>
</dbReference>
<evidence type="ECO:0000313" key="3">
    <source>
        <dbReference type="EMBL" id="KWW97395.1"/>
    </source>
</evidence>
<keyword evidence="3" id="KW-0614">Plasmid</keyword>
<sequence>MPSVIIWFPIPGPRLPARPIPTPRLVQHPKAYLQAEDGTRVVLPWAPREVDVGGDAVEWATLDRPGRKPLVRKSGDGLRTLSFTALFGHADHQEPIETELGRLRALAQSGQRVLVNLGVLERGWWRITGLSITTLLRQEGTNHVTRAEVSVSLVEAYDVRPKIGSTSTKPPAKPAPKPAPKPAYRYHTVRAGDTLWDLAVKYLRDGRRWREIAKLNGVRDPRKLRIGTKLKIPPK</sequence>
<geneLocation type="plasmid" evidence="3">
    <name>unnamed</name>
</geneLocation>
<proteinExistence type="predicted"/>
<name>A0A132MI06_9ACTN</name>
<dbReference type="AlphaFoldDB" id="A0A132MI06"/>
<accession>A0A132MI06</accession>
<dbReference type="EMBL" id="LAXD01000002">
    <property type="protein sequence ID" value="KWW97395.1"/>
    <property type="molecule type" value="Genomic_DNA"/>
</dbReference>
<dbReference type="PATRIC" id="fig|1469144.10.peg.43"/>
<dbReference type="SUPFAM" id="SSF54106">
    <property type="entry name" value="LysM domain"/>
    <property type="match status" value="1"/>
</dbReference>
<dbReference type="Pfam" id="PF01476">
    <property type="entry name" value="LysM"/>
    <property type="match status" value="1"/>
</dbReference>
<organism evidence="3 4">
    <name type="scientific">Carbonactinospora thermoautotrophica</name>
    <dbReference type="NCBI Taxonomy" id="1469144"/>
    <lineage>
        <taxon>Bacteria</taxon>
        <taxon>Bacillati</taxon>
        <taxon>Actinomycetota</taxon>
        <taxon>Actinomycetes</taxon>
        <taxon>Kitasatosporales</taxon>
        <taxon>Carbonactinosporaceae</taxon>
        <taxon>Carbonactinospora</taxon>
    </lineage>
</organism>
<dbReference type="Proteomes" id="UP000070188">
    <property type="component" value="Unassembled WGS sequence"/>
</dbReference>
<comment type="caution">
    <text evidence="3">The sequence shown here is derived from an EMBL/GenBank/DDBJ whole genome shotgun (WGS) entry which is preliminary data.</text>
</comment>
<protein>
    <recommendedName>
        <fullName evidence="2">LysM domain-containing protein</fullName>
    </recommendedName>
</protein>
<dbReference type="SMART" id="SM00257">
    <property type="entry name" value="LysM"/>
    <property type="match status" value="1"/>
</dbReference>
<feature type="compositionally biased region" description="Pro residues" evidence="1">
    <location>
        <begin position="171"/>
        <end position="181"/>
    </location>
</feature>
<reference evidence="4" key="1">
    <citation type="submission" date="2015-04" db="EMBL/GenBank/DDBJ databases">
        <title>Physiological reanalysis, assessment of diazotrophy, and genome sequences of multiple isolates of Streptomyces thermoautotrophicus.</title>
        <authorList>
            <person name="MacKellar D.C."/>
            <person name="Lieber L."/>
            <person name="Norman J."/>
            <person name="Bolger A."/>
            <person name="Tobin C."/>
            <person name="Murray J.W."/>
            <person name="Chang R."/>
            <person name="Ford T."/>
            <person name="Nguyen P.Q."/>
            <person name="Woodward J."/>
            <person name="Permingeat H."/>
            <person name="Joshi N.S."/>
            <person name="Silver P.A."/>
            <person name="Usadel B."/>
            <person name="Rutherford A.W."/>
            <person name="Friesen M."/>
            <person name="Prell J."/>
        </authorList>
    </citation>
    <scope>NUCLEOTIDE SEQUENCE [LARGE SCALE GENOMIC DNA]</scope>
    <source>
        <strain evidence="4">H1</strain>
    </source>
</reference>
<keyword evidence="4" id="KW-1185">Reference proteome</keyword>
<dbReference type="InterPro" id="IPR036779">
    <property type="entry name" value="LysM_dom_sf"/>
</dbReference>
<dbReference type="Gene3D" id="3.10.350.10">
    <property type="entry name" value="LysM domain"/>
    <property type="match status" value="1"/>
</dbReference>
<gene>
    <name evidence="3" type="ORF">LI90_4367</name>
</gene>
<dbReference type="InterPro" id="IPR018392">
    <property type="entry name" value="LysM"/>
</dbReference>